<protein>
    <submittedName>
        <fullName evidence="1">Uncharacterized protein</fullName>
    </submittedName>
</protein>
<proteinExistence type="predicted"/>
<name>W6UML3_ECHGR</name>
<evidence type="ECO:0000313" key="1">
    <source>
        <dbReference type="EMBL" id="EUB62785.1"/>
    </source>
</evidence>
<evidence type="ECO:0000313" key="2">
    <source>
        <dbReference type="Proteomes" id="UP000019149"/>
    </source>
</evidence>
<dbReference type="Proteomes" id="UP000019149">
    <property type="component" value="Unassembled WGS sequence"/>
</dbReference>
<dbReference type="RefSeq" id="XP_024353981.1">
    <property type="nucleotide sequence ID" value="XM_024491475.1"/>
</dbReference>
<keyword evidence="2" id="KW-1185">Reference proteome</keyword>
<reference evidence="1 2" key="1">
    <citation type="journal article" date="2013" name="Nat. Genet.">
        <title>The genome of the hydatid tapeworm Echinococcus granulosus.</title>
        <authorList>
            <person name="Zheng H."/>
            <person name="Zhang W."/>
            <person name="Zhang L."/>
            <person name="Zhang Z."/>
            <person name="Li J."/>
            <person name="Lu G."/>
            <person name="Zhu Y."/>
            <person name="Wang Y."/>
            <person name="Huang Y."/>
            <person name="Liu J."/>
            <person name="Kang H."/>
            <person name="Chen J."/>
            <person name="Wang L."/>
            <person name="Chen A."/>
            <person name="Yu S."/>
            <person name="Gao Z."/>
            <person name="Jin L."/>
            <person name="Gu W."/>
            <person name="Wang Z."/>
            <person name="Zhao L."/>
            <person name="Shi B."/>
            <person name="Wen H."/>
            <person name="Lin R."/>
            <person name="Jones M.K."/>
            <person name="Brejova B."/>
            <person name="Vinar T."/>
            <person name="Zhao G."/>
            <person name="McManus D.P."/>
            <person name="Chen Z."/>
            <person name="Zhou Y."/>
            <person name="Wang S."/>
        </authorList>
    </citation>
    <scope>NUCLEOTIDE SEQUENCE [LARGE SCALE GENOMIC DNA]</scope>
</reference>
<dbReference type="AlphaFoldDB" id="W6UML3"/>
<dbReference type="CTD" id="36337941"/>
<dbReference type="KEGG" id="egl:EGR_02226"/>
<comment type="caution">
    <text evidence="1">The sequence shown here is derived from an EMBL/GenBank/DDBJ whole genome shotgun (WGS) entry which is preliminary data.</text>
</comment>
<dbReference type="GeneID" id="36337941"/>
<organism evidence="1 2">
    <name type="scientific">Echinococcus granulosus</name>
    <name type="common">Hydatid tapeworm</name>
    <dbReference type="NCBI Taxonomy" id="6210"/>
    <lineage>
        <taxon>Eukaryota</taxon>
        <taxon>Metazoa</taxon>
        <taxon>Spiralia</taxon>
        <taxon>Lophotrochozoa</taxon>
        <taxon>Platyhelminthes</taxon>
        <taxon>Cestoda</taxon>
        <taxon>Eucestoda</taxon>
        <taxon>Cyclophyllidea</taxon>
        <taxon>Taeniidae</taxon>
        <taxon>Echinococcus</taxon>
        <taxon>Echinococcus granulosus group</taxon>
    </lineage>
</organism>
<sequence>MLSRAGTSLEAETVRLNQCLDVAGSIQSSITMACLLEKAEILLASLSFTPVQRDVWSSFIFYHYMQNTYGCNFINYLGGKMASVLLFGSTFALRDANPDAVGILDEGIKRVYCCDISEVGAPQSCRAPKLQFLTAIRSEKWL</sequence>
<dbReference type="PROSITE" id="PS51257">
    <property type="entry name" value="PROKAR_LIPOPROTEIN"/>
    <property type="match status" value="1"/>
</dbReference>
<dbReference type="EMBL" id="APAU02000010">
    <property type="protein sequence ID" value="EUB62785.1"/>
    <property type="molecule type" value="Genomic_DNA"/>
</dbReference>
<accession>W6UML3</accession>
<gene>
    <name evidence="1" type="ORF">EGR_02226</name>
</gene>